<feature type="non-terminal residue" evidence="1">
    <location>
        <position position="54"/>
    </location>
</feature>
<dbReference type="OrthoDB" id="10386590at2759"/>
<keyword evidence="2" id="KW-1185">Reference proteome</keyword>
<dbReference type="InParanoid" id="A0A1B7NE24"/>
<evidence type="ECO:0000313" key="2">
    <source>
        <dbReference type="Proteomes" id="UP000092154"/>
    </source>
</evidence>
<accession>A0A1B7NE24</accession>
<dbReference type="AlphaFoldDB" id="A0A1B7NE24"/>
<gene>
    <name evidence="1" type="ORF">K503DRAFT_766288</name>
</gene>
<proteinExistence type="predicted"/>
<organism evidence="1 2">
    <name type="scientific">Rhizopogon vinicolor AM-OR11-026</name>
    <dbReference type="NCBI Taxonomy" id="1314800"/>
    <lineage>
        <taxon>Eukaryota</taxon>
        <taxon>Fungi</taxon>
        <taxon>Dikarya</taxon>
        <taxon>Basidiomycota</taxon>
        <taxon>Agaricomycotina</taxon>
        <taxon>Agaricomycetes</taxon>
        <taxon>Agaricomycetidae</taxon>
        <taxon>Boletales</taxon>
        <taxon>Suillineae</taxon>
        <taxon>Rhizopogonaceae</taxon>
        <taxon>Rhizopogon</taxon>
    </lineage>
</organism>
<feature type="non-terminal residue" evidence="1">
    <location>
        <position position="1"/>
    </location>
</feature>
<name>A0A1B7NE24_9AGAM</name>
<dbReference type="EMBL" id="KV448146">
    <property type="protein sequence ID" value="OAX42994.1"/>
    <property type="molecule type" value="Genomic_DNA"/>
</dbReference>
<dbReference type="Proteomes" id="UP000092154">
    <property type="component" value="Unassembled WGS sequence"/>
</dbReference>
<evidence type="ECO:0000313" key="1">
    <source>
        <dbReference type="EMBL" id="OAX42994.1"/>
    </source>
</evidence>
<reference evidence="1 2" key="1">
    <citation type="submission" date="2016-06" db="EMBL/GenBank/DDBJ databases">
        <title>Comparative genomics of the ectomycorrhizal sister species Rhizopogon vinicolor and Rhizopogon vesiculosus (Basidiomycota: Boletales) reveals a divergence of the mating type B locus.</title>
        <authorList>
            <consortium name="DOE Joint Genome Institute"/>
            <person name="Mujic A.B."/>
            <person name="Kuo A."/>
            <person name="Tritt A."/>
            <person name="Lipzen A."/>
            <person name="Chen C."/>
            <person name="Johnson J."/>
            <person name="Sharma A."/>
            <person name="Barry K."/>
            <person name="Grigoriev I.V."/>
            <person name="Spatafora J.W."/>
        </authorList>
    </citation>
    <scope>NUCLEOTIDE SEQUENCE [LARGE SCALE GENOMIC DNA]</scope>
    <source>
        <strain evidence="1 2">AM-OR11-026</strain>
    </source>
</reference>
<protein>
    <submittedName>
        <fullName evidence="1">Uncharacterized protein</fullName>
    </submittedName>
</protein>
<sequence>IKQLVSSTYVKVQEQLQMSLVQSPTASPHAPALHMNSSLLHFYGPCPTQTVKTS</sequence>